<evidence type="ECO:0000313" key="1">
    <source>
        <dbReference type="EMBL" id="KAJ2785669.1"/>
    </source>
</evidence>
<sequence length="150" mass="15536">MKEPLLDAGFGNMYRADANMLSVTGTLPTGFQLSSGRSVHGPLLVVNNEPFVLKIPPPQADKDGRVANPLLLLDPDALALLDAVEPRPELLVVGGGAGISPLSPQARSYLISIGLTAELASTKHATSTFNTLSEEGRNVALLAIPAGVSA</sequence>
<comment type="caution">
    <text evidence="1">The sequence shown here is derived from an EMBL/GenBank/DDBJ whole genome shotgun (WGS) entry which is preliminary data.</text>
</comment>
<dbReference type="InterPro" id="IPR036748">
    <property type="entry name" value="MTH938-like_sf"/>
</dbReference>
<dbReference type="PANTHER" id="PTHR21192">
    <property type="entry name" value="NUCLEAR PROTEIN E3-3"/>
    <property type="match status" value="1"/>
</dbReference>
<dbReference type="Pfam" id="PF04430">
    <property type="entry name" value="DUF498"/>
    <property type="match status" value="1"/>
</dbReference>
<dbReference type="Proteomes" id="UP001140217">
    <property type="component" value="Unassembled WGS sequence"/>
</dbReference>
<dbReference type="PANTHER" id="PTHR21192:SF2">
    <property type="entry name" value="NADH DEHYDROGENASE [UBIQUINONE] 1 ALPHA SUBCOMPLEX ASSEMBLY FACTOR 3"/>
    <property type="match status" value="1"/>
</dbReference>
<organism evidence="1 2">
    <name type="scientific">Coemansia javaensis</name>
    <dbReference type="NCBI Taxonomy" id="2761396"/>
    <lineage>
        <taxon>Eukaryota</taxon>
        <taxon>Fungi</taxon>
        <taxon>Fungi incertae sedis</taxon>
        <taxon>Zoopagomycota</taxon>
        <taxon>Kickxellomycotina</taxon>
        <taxon>Kickxellomycetes</taxon>
        <taxon>Kickxellales</taxon>
        <taxon>Kickxellaceae</taxon>
        <taxon>Coemansia</taxon>
    </lineage>
</organism>
<protein>
    <recommendedName>
        <fullName evidence="3">NADH dehydrogenase [ubiquinone] 1 alpha subcomplex assembly factor 3</fullName>
    </recommendedName>
</protein>
<evidence type="ECO:0000313" key="2">
    <source>
        <dbReference type="Proteomes" id="UP001140217"/>
    </source>
</evidence>
<reference evidence="1" key="1">
    <citation type="submission" date="2022-07" db="EMBL/GenBank/DDBJ databases">
        <title>Phylogenomic reconstructions and comparative analyses of Kickxellomycotina fungi.</title>
        <authorList>
            <person name="Reynolds N.K."/>
            <person name="Stajich J.E."/>
            <person name="Barry K."/>
            <person name="Grigoriev I.V."/>
            <person name="Crous P."/>
            <person name="Smith M.E."/>
        </authorList>
    </citation>
    <scope>NUCLEOTIDE SEQUENCE</scope>
    <source>
        <strain evidence="1">NBRC 105414</strain>
    </source>
</reference>
<dbReference type="GO" id="GO:0005743">
    <property type="term" value="C:mitochondrial inner membrane"/>
    <property type="evidence" value="ECO:0007669"/>
    <property type="project" value="TreeGrafter"/>
</dbReference>
<dbReference type="Gene3D" id="3.40.1230.10">
    <property type="entry name" value="MTH938-like"/>
    <property type="match status" value="1"/>
</dbReference>
<dbReference type="EMBL" id="JANBUL010000008">
    <property type="protein sequence ID" value="KAJ2785669.1"/>
    <property type="molecule type" value="Genomic_DNA"/>
</dbReference>
<proteinExistence type="predicted"/>
<dbReference type="AlphaFoldDB" id="A0A9W8LMW5"/>
<evidence type="ECO:0008006" key="3">
    <source>
        <dbReference type="Google" id="ProtNLM"/>
    </source>
</evidence>
<name>A0A9W8LMW5_9FUNG</name>
<gene>
    <name evidence="1" type="ORF">H4R18_000360</name>
</gene>
<accession>A0A9W8LMW5</accession>
<keyword evidence="2" id="KW-1185">Reference proteome</keyword>
<dbReference type="SUPFAM" id="SSF64076">
    <property type="entry name" value="MTH938-like"/>
    <property type="match status" value="1"/>
</dbReference>
<dbReference type="OrthoDB" id="20681at2759"/>
<dbReference type="GO" id="GO:0032981">
    <property type="term" value="P:mitochondrial respiratory chain complex I assembly"/>
    <property type="evidence" value="ECO:0007669"/>
    <property type="project" value="TreeGrafter"/>
</dbReference>
<dbReference type="InterPro" id="IPR007523">
    <property type="entry name" value="NDUFAF3/AAMDC"/>
</dbReference>